<organism evidence="18 19">
    <name type="scientific">Microcaecilia unicolor</name>
    <dbReference type="NCBI Taxonomy" id="1415580"/>
    <lineage>
        <taxon>Eukaryota</taxon>
        <taxon>Metazoa</taxon>
        <taxon>Chordata</taxon>
        <taxon>Craniata</taxon>
        <taxon>Vertebrata</taxon>
        <taxon>Euteleostomi</taxon>
        <taxon>Amphibia</taxon>
        <taxon>Gymnophiona</taxon>
        <taxon>Siphonopidae</taxon>
        <taxon>Microcaecilia</taxon>
    </lineage>
</organism>
<gene>
    <name evidence="19" type="primary">GALNT5</name>
</gene>
<keyword evidence="9" id="KW-0735">Signal-anchor</keyword>
<dbReference type="PANTHER" id="PTHR11675:SF130">
    <property type="entry name" value="POLYPEPTIDE N-ACETYLGALACTOSAMINYLTRANSFERASE 5"/>
    <property type="match status" value="1"/>
</dbReference>
<evidence type="ECO:0000256" key="1">
    <source>
        <dbReference type="ARBA" id="ARBA00001936"/>
    </source>
</evidence>
<keyword evidence="15" id="KW-0808">Transferase</keyword>
<comment type="subcellular location">
    <subcellularLocation>
        <location evidence="2 15">Golgi apparatus membrane</location>
        <topology evidence="2 15">Single-pass type II membrane protein</topology>
    </subcellularLocation>
</comment>
<accession>A0A6P7YRS7</accession>
<dbReference type="InterPro" id="IPR000772">
    <property type="entry name" value="Ricin_B_lectin"/>
</dbReference>
<dbReference type="UniPathway" id="UPA00378"/>
<keyword evidence="11 15" id="KW-0333">Golgi apparatus</keyword>
<evidence type="ECO:0000256" key="7">
    <source>
        <dbReference type="ARBA" id="ARBA00022692"/>
    </source>
</evidence>
<sequence length="922" mass="105176">MNIIRKFFRGSGRALAFIFIASVIWLLFDMAALKLSFNEINHKLLKEELVRKERGRLFRAWQSQEKTPTISSRERIKPPLIGHESAKQAVTKANIPIQGKKLQKDLDNAKKHKNEIEKYNFIGKEVKIPEPVFNKSISLLATIAKPVGIEYPVAPEHSNEKSTHGRITTNSRNLQRTKETIFKKPQQPTLTAVKKLAGNLSITFRSKITSKVSDLVTATVRGPAGDIQVPIPTKVPRVGQKQDFQGKVNDTKPDILLKVHVAKKENINGTEKRATKSLPMPIPKSNVHEMRVLSNATVPGKLPKKEQIQAAENHSATVTGMVKRNHSEIQKIKLSSKENFLPELEMSKQSHFISNKSENTSKTNLNHPVKGQDMNLNGKGQVQIIKHPVESNNTYLTKDTGMHKVLTLDETMSPRDPKAPGQFGHAAEVPKGKETEASQRWKEGNFNVYLSDLIPLDRAIDDTRPKGCSEQVVHNDLPTTSIIMCFVDEVWSTLQRSVHSVLNRSPPHLLKEIILVDDFSTKAYLKHYLDKYMEKFPKVRVLHLKERYGLIRARLAGANIATGDVLTFLDSHVECNVGWLEPLLERVHLNRKKVACPVIEVISDKDMSYMTVDNYQRGIFTWPMNFGWKPIPLEVIKKNKIKESDPIRCPVMAGGLFSIDRKYFYELGTYDPGLDVWGGENMELSFKVWMCGGEIEIIPCSRVGHIFRNDNPYSFPKDRIQTVERNLVRVAEVWLDEYKDIFYGHGTHLLMRSSDVGDLTQQKELRKSLNCKTFKWYLQNVFPDLHAPTVRANGVLASVALGQCVCVQNFTITFETCDVFSKNQQFSYTWLRLIKHQNFCIAPVELKGILALQPCDNKNNNLRWLHKSLITFQPLLTDHFVVEHLSQPMCLEVDPVHKTVRVNSCDLTNRYQKWQFGNYYIE</sequence>
<dbReference type="GO" id="GO:0000139">
    <property type="term" value="C:Golgi membrane"/>
    <property type="evidence" value="ECO:0007669"/>
    <property type="project" value="UniProtKB-SubCell"/>
</dbReference>
<feature type="region of interest" description="Disordered" evidence="16">
    <location>
        <begin position="412"/>
        <end position="437"/>
    </location>
</feature>
<keyword evidence="8 15" id="KW-0430">Lectin</keyword>
<dbReference type="KEGG" id="muo:115474574"/>
<keyword evidence="12 15" id="KW-0472">Membrane</keyword>
<keyword evidence="10 15" id="KW-1133">Transmembrane helix</keyword>
<name>A0A6P7YRS7_9AMPH</name>
<evidence type="ECO:0000256" key="8">
    <source>
        <dbReference type="ARBA" id="ARBA00022734"/>
    </source>
</evidence>
<evidence type="ECO:0000256" key="15">
    <source>
        <dbReference type="RuleBase" id="RU361242"/>
    </source>
</evidence>
<dbReference type="InterPro" id="IPR035992">
    <property type="entry name" value="Ricin_B-like_lectins"/>
</dbReference>
<dbReference type="CTD" id="11227"/>
<dbReference type="GO" id="GO:0006493">
    <property type="term" value="P:protein O-linked glycosylation"/>
    <property type="evidence" value="ECO:0007669"/>
    <property type="project" value="TreeGrafter"/>
</dbReference>
<reference evidence="19" key="1">
    <citation type="submission" date="2025-08" db="UniProtKB">
        <authorList>
            <consortium name="RefSeq"/>
        </authorList>
    </citation>
    <scope>IDENTIFICATION</scope>
</reference>
<evidence type="ECO:0000256" key="16">
    <source>
        <dbReference type="SAM" id="MobiDB-lite"/>
    </source>
</evidence>
<dbReference type="PANTHER" id="PTHR11675">
    <property type="entry name" value="N-ACETYLGALACTOSAMINYLTRANSFERASE"/>
    <property type="match status" value="1"/>
</dbReference>
<protein>
    <recommendedName>
        <fullName evidence="5 15">Polypeptide N-acetylgalactosaminyltransferase</fullName>
        <ecNumber evidence="15">2.4.1.-</ecNumber>
    </recommendedName>
    <alternativeName>
        <fullName evidence="15">Protein-UDP acetylgalactosaminyltransferase</fullName>
    </alternativeName>
</protein>
<dbReference type="InterPro" id="IPR045885">
    <property type="entry name" value="GalNAc-T"/>
</dbReference>
<evidence type="ECO:0000256" key="2">
    <source>
        <dbReference type="ARBA" id="ARBA00004323"/>
    </source>
</evidence>
<comment type="similarity">
    <text evidence="4 15">Belongs to the glycosyltransferase 2 family. GalNAc-T subfamily.</text>
</comment>
<feature type="compositionally biased region" description="Basic and acidic residues" evidence="16">
    <location>
        <begin position="428"/>
        <end position="437"/>
    </location>
</feature>
<evidence type="ECO:0000313" key="18">
    <source>
        <dbReference type="Proteomes" id="UP000515156"/>
    </source>
</evidence>
<dbReference type="Gene3D" id="3.90.550.10">
    <property type="entry name" value="Spore Coat Polysaccharide Biosynthesis Protein SpsA, Chain A"/>
    <property type="match status" value="1"/>
</dbReference>
<evidence type="ECO:0000256" key="9">
    <source>
        <dbReference type="ARBA" id="ARBA00022968"/>
    </source>
</evidence>
<dbReference type="FunFam" id="3.90.550.10:FF:000088">
    <property type="entry name" value="Polypeptide N-acetylgalactosaminyltransferase"/>
    <property type="match status" value="1"/>
</dbReference>
<keyword evidence="6 15" id="KW-0328">Glycosyltransferase</keyword>
<dbReference type="PROSITE" id="PS50231">
    <property type="entry name" value="RICIN_B_LECTIN"/>
    <property type="match status" value="1"/>
</dbReference>
<dbReference type="InParanoid" id="A0A6P7YRS7"/>
<keyword evidence="13 15" id="KW-1015">Disulfide bond</keyword>
<evidence type="ECO:0000313" key="19">
    <source>
        <dbReference type="RefSeq" id="XP_030065950.1"/>
    </source>
</evidence>
<dbReference type="GO" id="GO:0030246">
    <property type="term" value="F:carbohydrate binding"/>
    <property type="evidence" value="ECO:0007669"/>
    <property type="project" value="UniProtKB-KW"/>
</dbReference>
<evidence type="ECO:0000256" key="14">
    <source>
        <dbReference type="ARBA" id="ARBA00023211"/>
    </source>
</evidence>
<evidence type="ECO:0000256" key="5">
    <source>
        <dbReference type="ARBA" id="ARBA00012644"/>
    </source>
</evidence>
<evidence type="ECO:0000256" key="12">
    <source>
        <dbReference type="ARBA" id="ARBA00023136"/>
    </source>
</evidence>
<dbReference type="AlphaFoldDB" id="A0A6P7YRS7"/>
<feature type="domain" description="Ricin B lectin" evidence="17">
    <location>
        <begin position="793"/>
        <end position="917"/>
    </location>
</feature>
<evidence type="ECO:0000256" key="6">
    <source>
        <dbReference type="ARBA" id="ARBA00022676"/>
    </source>
</evidence>
<dbReference type="InterPro" id="IPR001173">
    <property type="entry name" value="Glyco_trans_2-like"/>
</dbReference>
<keyword evidence="14 15" id="KW-0464">Manganese</keyword>
<dbReference type="SUPFAM" id="SSF50370">
    <property type="entry name" value="Ricin B-like lectins"/>
    <property type="match status" value="1"/>
</dbReference>
<keyword evidence="18" id="KW-1185">Reference proteome</keyword>
<dbReference type="RefSeq" id="XP_030065950.1">
    <property type="nucleotide sequence ID" value="XM_030210090.1"/>
</dbReference>
<dbReference type="FunCoup" id="A0A6P7YRS7">
    <property type="interactions" value="93"/>
</dbReference>
<evidence type="ECO:0000256" key="13">
    <source>
        <dbReference type="ARBA" id="ARBA00023157"/>
    </source>
</evidence>
<dbReference type="CDD" id="cd02510">
    <property type="entry name" value="pp-GalNAc-T"/>
    <property type="match status" value="1"/>
</dbReference>
<evidence type="ECO:0000256" key="4">
    <source>
        <dbReference type="ARBA" id="ARBA00005680"/>
    </source>
</evidence>
<dbReference type="Proteomes" id="UP000515156">
    <property type="component" value="Chromosome 7"/>
</dbReference>
<dbReference type="InterPro" id="IPR029044">
    <property type="entry name" value="Nucleotide-diphossugar_trans"/>
</dbReference>
<keyword evidence="7 15" id="KW-0812">Transmembrane</keyword>
<feature type="transmembrane region" description="Helical" evidence="15">
    <location>
        <begin position="12"/>
        <end position="33"/>
    </location>
</feature>
<proteinExistence type="inferred from homology"/>
<comment type="pathway">
    <text evidence="3 15">Protein modification; protein glycosylation.</text>
</comment>
<dbReference type="GeneID" id="115474574"/>
<dbReference type="Pfam" id="PF00652">
    <property type="entry name" value="Ricin_B_lectin"/>
    <property type="match status" value="1"/>
</dbReference>
<evidence type="ECO:0000256" key="11">
    <source>
        <dbReference type="ARBA" id="ARBA00023034"/>
    </source>
</evidence>
<dbReference type="GO" id="GO:0004653">
    <property type="term" value="F:polypeptide N-acetylgalactosaminyltransferase activity"/>
    <property type="evidence" value="ECO:0007669"/>
    <property type="project" value="TreeGrafter"/>
</dbReference>
<dbReference type="OrthoDB" id="9982049at2759"/>
<dbReference type="Gene3D" id="2.80.10.50">
    <property type="match status" value="1"/>
</dbReference>
<evidence type="ECO:0000259" key="17">
    <source>
        <dbReference type="SMART" id="SM00458"/>
    </source>
</evidence>
<dbReference type="SMART" id="SM00458">
    <property type="entry name" value="RICIN"/>
    <property type="match status" value="1"/>
</dbReference>
<comment type="cofactor">
    <cofactor evidence="1 15">
        <name>Mn(2+)</name>
        <dbReference type="ChEBI" id="CHEBI:29035"/>
    </cofactor>
</comment>
<evidence type="ECO:0000256" key="10">
    <source>
        <dbReference type="ARBA" id="ARBA00022989"/>
    </source>
</evidence>
<dbReference type="EC" id="2.4.1.-" evidence="15"/>
<evidence type="ECO:0000256" key="3">
    <source>
        <dbReference type="ARBA" id="ARBA00004922"/>
    </source>
</evidence>
<dbReference type="SUPFAM" id="SSF53448">
    <property type="entry name" value="Nucleotide-diphospho-sugar transferases"/>
    <property type="match status" value="1"/>
</dbReference>
<dbReference type="Pfam" id="PF00535">
    <property type="entry name" value="Glycos_transf_2"/>
    <property type="match status" value="1"/>
</dbReference>